<protein>
    <submittedName>
        <fullName evidence="10">Protein ZINC INDUCED FACILITATOR 1</fullName>
    </submittedName>
</protein>
<evidence type="ECO:0000313" key="11">
    <source>
        <dbReference type="Proteomes" id="UP000014064"/>
    </source>
</evidence>
<dbReference type="GO" id="GO:0022857">
    <property type="term" value="F:transmembrane transporter activity"/>
    <property type="evidence" value="ECO:0007669"/>
    <property type="project" value="InterPro"/>
</dbReference>
<evidence type="ECO:0000256" key="1">
    <source>
        <dbReference type="ARBA" id="ARBA00004141"/>
    </source>
</evidence>
<dbReference type="AlphaFoldDB" id="R9AFE2"/>
<proteinExistence type="predicted"/>
<evidence type="ECO:0000256" key="8">
    <source>
        <dbReference type="SAM" id="Phobius"/>
    </source>
</evidence>
<dbReference type="OrthoDB" id="10262656at2759"/>
<keyword evidence="4 8" id="KW-1133">Transmembrane helix</keyword>
<dbReference type="Proteomes" id="UP000014064">
    <property type="component" value="Unassembled WGS sequence"/>
</dbReference>
<dbReference type="Gene3D" id="3.30.70.330">
    <property type="match status" value="1"/>
</dbReference>
<dbReference type="InterPro" id="IPR012677">
    <property type="entry name" value="Nucleotide-bd_a/b_plait_sf"/>
</dbReference>
<keyword evidence="3 8" id="KW-0812">Transmembrane</keyword>
<feature type="domain" description="RRM" evidence="9">
    <location>
        <begin position="774"/>
        <end position="846"/>
    </location>
</feature>
<dbReference type="EMBL" id="KE007232">
    <property type="protein sequence ID" value="EOR00954.1"/>
    <property type="molecule type" value="Genomic_DNA"/>
</dbReference>
<keyword evidence="6" id="KW-0694">RNA-binding</keyword>
<feature type="compositionally biased region" description="Low complexity" evidence="7">
    <location>
        <begin position="436"/>
        <end position="447"/>
    </location>
</feature>
<dbReference type="SMART" id="SM00360">
    <property type="entry name" value="RRM"/>
    <property type="match status" value="1"/>
</dbReference>
<accession>R9AFE2</accession>
<dbReference type="PROSITE" id="PS50102">
    <property type="entry name" value="RRM"/>
    <property type="match status" value="1"/>
</dbReference>
<feature type="compositionally biased region" description="Polar residues" evidence="7">
    <location>
        <begin position="322"/>
        <end position="341"/>
    </location>
</feature>
<dbReference type="SUPFAM" id="SSF54928">
    <property type="entry name" value="RNA-binding domain, RBD"/>
    <property type="match status" value="1"/>
</dbReference>
<feature type="compositionally biased region" description="Basic and acidic residues" evidence="7">
    <location>
        <begin position="408"/>
        <end position="418"/>
    </location>
</feature>
<feature type="transmembrane region" description="Helical" evidence="8">
    <location>
        <begin position="246"/>
        <end position="267"/>
    </location>
</feature>
<evidence type="ECO:0000256" key="2">
    <source>
        <dbReference type="ARBA" id="ARBA00022448"/>
    </source>
</evidence>
<evidence type="ECO:0000259" key="9">
    <source>
        <dbReference type="PROSITE" id="PS50102"/>
    </source>
</evidence>
<dbReference type="HOGENOM" id="CLU_313132_0_0_1"/>
<dbReference type="GO" id="GO:0003723">
    <property type="term" value="F:RNA binding"/>
    <property type="evidence" value="ECO:0007669"/>
    <property type="project" value="UniProtKB-UniRule"/>
</dbReference>
<feature type="transmembrane region" description="Helical" evidence="8">
    <location>
        <begin position="108"/>
        <end position="130"/>
    </location>
</feature>
<feature type="transmembrane region" description="Helical" evidence="8">
    <location>
        <begin position="658"/>
        <end position="679"/>
    </location>
</feature>
<dbReference type="RefSeq" id="XP_009268231.1">
    <property type="nucleotide sequence ID" value="XM_009269956.1"/>
</dbReference>
<evidence type="ECO:0000256" key="7">
    <source>
        <dbReference type="SAM" id="MobiDB-lite"/>
    </source>
</evidence>
<feature type="transmembrane region" description="Helical" evidence="8">
    <location>
        <begin position="200"/>
        <end position="222"/>
    </location>
</feature>
<dbReference type="Pfam" id="PF00076">
    <property type="entry name" value="RRM_1"/>
    <property type="match status" value="1"/>
</dbReference>
<dbReference type="GO" id="GO:0016020">
    <property type="term" value="C:membrane"/>
    <property type="evidence" value="ECO:0007669"/>
    <property type="project" value="UniProtKB-SubCell"/>
</dbReference>
<dbReference type="PRINTS" id="PR01035">
    <property type="entry name" value="TCRTETA"/>
</dbReference>
<dbReference type="KEGG" id="wic:J056_004766"/>
<name>R9AFE2_WALI9</name>
<keyword evidence="5 8" id="KW-0472">Membrane</keyword>
<dbReference type="SUPFAM" id="SSF103473">
    <property type="entry name" value="MFS general substrate transporter"/>
    <property type="match status" value="2"/>
</dbReference>
<evidence type="ECO:0000256" key="4">
    <source>
        <dbReference type="ARBA" id="ARBA00022989"/>
    </source>
</evidence>
<evidence type="ECO:0000256" key="3">
    <source>
        <dbReference type="ARBA" id="ARBA00022692"/>
    </source>
</evidence>
<dbReference type="InterPro" id="IPR035979">
    <property type="entry name" value="RBD_domain_sf"/>
</dbReference>
<evidence type="ECO:0000256" key="6">
    <source>
        <dbReference type="PROSITE-ProRule" id="PRU00176"/>
    </source>
</evidence>
<dbReference type="InterPro" id="IPR001958">
    <property type="entry name" value="Tet-R_TetA/multi-R_MdtG-like"/>
</dbReference>
<sequence length="936" mass="103804">MEHHDTTTPTVRRRRLFRSRSGTQSALLGTSSTRPTSMPLGRRLGESTIFSQGVPIKTKVEPSNPLPKLPISLLSFSMLSEFLSASVAAPFIFIMVSKFAITHNDESLVGYYTGILGAAFFLSQFITALMWSNIADRYGRRITLFISLFGNAIATSLFGTCRSLGEAICVRLLQGLFSGAIGVSRSAVKDITDSTNEARAYAILSFSWGAGSIFGPIIGGLFESPTVRYPFLFPEEKHKFFAKYPYALPCFVAASILVFGSTLTAFVSRDAGPLFTSIRLPEDANSFKKCAIDFIKRAFSGQVRYERPTSPLHDIRSHSRRTSTVFGNDNNDEALSQSQPNQRMSFAQRLLRAQEENVVSITDLWVQTALTREVERLNQEEEGDNVAIEEEHSGFASHYEDNEDENREENHDENRDFDNETTDFNNHSERDIEELSSSASIRPSPSIGFRNSFRDSAGLGFSRPSSIADRGDRLGEENLALLGSVPRNHLVDNKAARPKSILDNVGLTSQKSWVGLDDQFDDLEGANRRLRAIPEQNQPLITERKPVEMSVMIKIVLSQYAFLALHNTTFDQLFTTFLLTEYTSGGLSLTPSHFSSLIAMMAGFSMFYQFYLYGKIGPPNGNLSHLQMFRISSVIYILTYGLVPFARKLVRPESSSDVLVMTGLAILNAIRYAATTAAYTSITILINVMSPPEISGLTNSYGQSAVSLSRFLGPIFGGYLWKTFLATDIGGYKFTFWLVSGMAVVRSSTSSFTRRPTSNRPREPRQPPDGEKENQVKLSNLHYEINEEMLANIFNGFQLTKLVVKYDKSGRSTGEAVVAFEKSIDADRAIDMFDGKTAKDQEIRVEPYGYFTVDPPSRSGATGSSLLSRLGAKVHSDPPPSGPRSKQSSRPRKQTKPANIKSKPAPKDSDSLDKELDDFMKKPGSNNVNTQDTEMS</sequence>
<keyword evidence="2" id="KW-0813">Transport</keyword>
<evidence type="ECO:0000256" key="5">
    <source>
        <dbReference type="ARBA" id="ARBA00023136"/>
    </source>
</evidence>
<feature type="compositionally biased region" description="Basic and acidic residues" evidence="7">
    <location>
        <begin position="905"/>
        <end position="921"/>
    </location>
</feature>
<dbReference type="InterPro" id="IPR036259">
    <property type="entry name" value="MFS_trans_sf"/>
</dbReference>
<evidence type="ECO:0000313" key="10">
    <source>
        <dbReference type="EMBL" id="EOR00954.1"/>
    </source>
</evidence>
<feature type="compositionally biased region" description="Polar residues" evidence="7">
    <location>
        <begin position="24"/>
        <end position="36"/>
    </location>
</feature>
<dbReference type="PANTHER" id="PTHR23504:SF17">
    <property type="entry name" value="MAJOR FACILITATOR SUPERFAMILY (MFS) PROFILE DOMAIN-CONTAINING PROTEIN"/>
    <property type="match status" value="1"/>
</dbReference>
<dbReference type="Gene3D" id="1.20.1250.20">
    <property type="entry name" value="MFS general substrate transporter like domains"/>
    <property type="match status" value="2"/>
</dbReference>
<feature type="transmembrane region" description="Helical" evidence="8">
    <location>
        <begin position="594"/>
        <end position="614"/>
    </location>
</feature>
<feature type="region of interest" description="Disordered" evidence="7">
    <location>
        <begin position="750"/>
        <end position="773"/>
    </location>
</feature>
<dbReference type="eggNOG" id="KOG2615">
    <property type="taxonomic scope" value="Eukaryota"/>
</dbReference>
<feature type="compositionally biased region" description="Low complexity" evidence="7">
    <location>
        <begin position="750"/>
        <end position="759"/>
    </location>
</feature>
<feature type="transmembrane region" description="Helical" evidence="8">
    <location>
        <begin position="626"/>
        <end position="646"/>
    </location>
</feature>
<dbReference type="PANTHER" id="PTHR23504">
    <property type="entry name" value="MAJOR FACILITATOR SUPERFAMILY DOMAIN-CONTAINING PROTEIN 10"/>
    <property type="match status" value="1"/>
</dbReference>
<feature type="region of interest" description="Disordered" evidence="7">
    <location>
        <begin position="310"/>
        <end position="341"/>
    </location>
</feature>
<comment type="subcellular location">
    <subcellularLocation>
        <location evidence="1">Membrane</location>
        <topology evidence="1">Multi-pass membrane protein</topology>
    </subcellularLocation>
</comment>
<feature type="compositionally biased region" description="Polar residues" evidence="7">
    <location>
        <begin position="924"/>
        <end position="936"/>
    </location>
</feature>
<dbReference type="GeneID" id="20377718"/>
<dbReference type="InterPro" id="IPR000504">
    <property type="entry name" value="RRM_dom"/>
</dbReference>
<dbReference type="OMA" id="NVDNEDP"/>
<feature type="region of interest" description="Disordered" evidence="7">
    <location>
        <begin position="376"/>
        <end position="449"/>
    </location>
</feature>
<dbReference type="Pfam" id="PF07690">
    <property type="entry name" value="MFS_1"/>
    <property type="match status" value="1"/>
</dbReference>
<organism evidence="10 11">
    <name type="scientific">Wallemia ichthyophaga (strain EXF-994 / CBS 113033)</name>
    <dbReference type="NCBI Taxonomy" id="1299270"/>
    <lineage>
        <taxon>Eukaryota</taxon>
        <taxon>Fungi</taxon>
        <taxon>Dikarya</taxon>
        <taxon>Basidiomycota</taxon>
        <taxon>Wallemiomycotina</taxon>
        <taxon>Wallemiomycetes</taxon>
        <taxon>Wallemiales</taxon>
        <taxon>Wallemiaceae</taxon>
        <taxon>Wallemia</taxon>
    </lineage>
</organism>
<feature type="region of interest" description="Disordered" evidence="7">
    <location>
        <begin position="21"/>
        <end position="41"/>
    </location>
</feature>
<keyword evidence="11" id="KW-1185">Reference proteome</keyword>
<dbReference type="InterPro" id="IPR011701">
    <property type="entry name" value="MFS"/>
</dbReference>
<feature type="transmembrane region" description="Helical" evidence="8">
    <location>
        <begin position="73"/>
        <end position="96"/>
    </location>
</feature>
<feature type="region of interest" description="Disordered" evidence="7">
    <location>
        <begin position="870"/>
        <end position="936"/>
    </location>
</feature>
<feature type="compositionally biased region" description="Basic and acidic residues" evidence="7">
    <location>
        <begin position="760"/>
        <end position="773"/>
    </location>
</feature>
<reference evidence="11" key="1">
    <citation type="journal article" date="2013" name="BMC Genomics">
        <title>Genome and transcriptome sequencing of the halophilic fungus Wallemia ichthyophaga: haloadaptations present and absent.</title>
        <authorList>
            <person name="Zajc J."/>
            <person name="Liu Y."/>
            <person name="Dai W."/>
            <person name="Yang Z."/>
            <person name="Hu J."/>
            <person name="Gostincar C."/>
            <person name="Gunde-Cimerman N."/>
        </authorList>
    </citation>
    <scope>NUCLEOTIDE SEQUENCE [LARGE SCALE GENOMIC DNA]</scope>
    <source>
        <strain evidence="11">EXF-994 / CBS 113033</strain>
    </source>
</reference>
<gene>
    <name evidence="10" type="ORF">J056_004766</name>
</gene>